<evidence type="ECO:0000256" key="9">
    <source>
        <dbReference type="HAMAP-Rule" id="MF_01884"/>
    </source>
</evidence>
<feature type="region of interest" description="Disordered" evidence="12">
    <location>
        <begin position="43"/>
        <end position="112"/>
    </location>
</feature>
<dbReference type="AlphaFoldDB" id="A0A7X0J0D7"/>
<evidence type="ECO:0000256" key="5">
    <source>
        <dbReference type="ARBA" id="ARBA00022840"/>
    </source>
</evidence>
<dbReference type="InterPro" id="IPR000194">
    <property type="entry name" value="ATPase_F1/V1/A1_a/bsu_nucl-bd"/>
</dbReference>
<dbReference type="SMART" id="SM00959">
    <property type="entry name" value="Rho_N"/>
    <property type="match status" value="1"/>
</dbReference>
<accession>A0A7X0J0D7</accession>
<evidence type="ECO:0000256" key="2">
    <source>
        <dbReference type="ARBA" id="ARBA00022741"/>
    </source>
</evidence>
<dbReference type="SUPFAM" id="SSF52540">
    <property type="entry name" value="P-loop containing nucleoside triphosphate hydrolases"/>
    <property type="match status" value="1"/>
</dbReference>
<dbReference type="GO" id="GO:0004386">
    <property type="term" value="F:helicase activity"/>
    <property type="evidence" value="ECO:0007669"/>
    <property type="project" value="UniProtKB-UniRule"/>
</dbReference>
<proteinExistence type="inferred from homology"/>
<keyword evidence="6 9" id="KW-0694">RNA-binding</keyword>
<feature type="compositionally biased region" description="Basic and acidic residues" evidence="12">
    <location>
        <begin position="165"/>
        <end position="179"/>
    </location>
</feature>
<dbReference type="GO" id="GO:0008186">
    <property type="term" value="F:ATP-dependent activity, acting on RNA"/>
    <property type="evidence" value="ECO:0007669"/>
    <property type="project" value="UniProtKB-UniRule"/>
</dbReference>
<comment type="caution">
    <text evidence="14">The sequence shown here is derived from an EMBL/GenBank/DDBJ whole genome shotgun (WGS) entry which is preliminary data.</text>
</comment>
<feature type="binding site" evidence="9">
    <location>
        <begin position="336"/>
        <end position="341"/>
    </location>
    <ligand>
        <name>ATP</name>
        <dbReference type="ChEBI" id="CHEBI:30616"/>
    </ligand>
</feature>
<dbReference type="InterPro" id="IPR041703">
    <property type="entry name" value="Rho_factor_ATP-bd"/>
</dbReference>
<feature type="compositionally biased region" description="Low complexity" evidence="12">
    <location>
        <begin position="181"/>
        <end position="200"/>
    </location>
</feature>
<protein>
    <recommendedName>
        <fullName evidence="9 10">Transcription termination factor Rho</fullName>
        <ecNumber evidence="9 10">3.6.4.-</ecNumber>
    </recommendedName>
    <alternativeName>
        <fullName evidence="9">ATP-dependent helicase Rho</fullName>
    </alternativeName>
</protein>
<dbReference type="NCBIfam" id="NF006886">
    <property type="entry name" value="PRK09376.1"/>
    <property type="match status" value="1"/>
</dbReference>
<dbReference type="GO" id="GO:0016787">
    <property type="term" value="F:hydrolase activity"/>
    <property type="evidence" value="ECO:0007669"/>
    <property type="project" value="UniProtKB-KW"/>
</dbReference>
<evidence type="ECO:0000256" key="3">
    <source>
        <dbReference type="ARBA" id="ARBA00022801"/>
    </source>
</evidence>
<dbReference type="InterPro" id="IPR012340">
    <property type="entry name" value="NA-bd_OB-fold"/>
</dbReference>
<feature type="binding site" evidence="9">
    <location>
        <position position="367"/>
    </location>
    <ligand>
        <name>ATP</name>
        <dbReference type="ChEBI" id="CHEBI:30616"/>
    </ligand>
</feature>
<dbReference type="InterPro" id="IPR004665">
    <property type="entry name" value="Term_rho"/>
</dbReference>
<organism evidence="14 15">
    <name type="scientific">Pedobacter cryoconitis</name>
    <dbReference type="NCBI Taxonomy" id="188932"/>
    <lineage>
        <taxon>Bacteria</taxon>
        <taxon>Pseudomonadati</taxon>
        <taxon>Bacteroidota</taxon>
        <taxon>Sphingobacteriia</taxon>
        <taxon>Sphingobacteriales</taxon>
        <taxon>Sphingobacteriaceae</taxon>
        <taxon>Pedobacter</taxon>
    </lineage>
</organism>
<dbReference type="SMART" id="SM00382">
    <property type="entry name" value="AAA"/>
    <property type="match status" value="1"/>
</dbReference>
<dbReference type="InterPro" id="IPR036269">
    <property type="entry name" value="Rho_N_sf"/>
</dbReference>
<dbReference type="GO" id="GO:0003723">
    <property type="term" value="F:RNA binding"/>
    <property type="evidence" value="ECO:0007669"/>
    <property type="project" value="UniProtKB-UniRule"/>
</dbReference>
<feature type="domain" description="Rho RNA-BD" evidence="13">
    <location>
        <begin position="206"/>
        <end position="281"/>
    </location>
</feature>
<evidence type="ECO:0000313" key="14">
    <source>
        <dbReference type="EMBL" id="MBB6498172.1"/>
    </source>
</evidence>
<dbReference type="EC" id="3.6.4.-" evidence="9 10"/>
<dbReference type="Gene3D" id="3.40.50.300">
    <property type="entry name" value="P-loop containing nucleotide triphosphate hydrolases"/>
    <property type="match status" value="1"/>
</dbReference>
<dbReference type="InterPro" id="IPR011112">
    <property type="entry name" value="Rho-like_N"/>
</dbReference>
<evidence type="ECO:0000256" key="4">
    <source>
        <dbReference type="ARBA" id="ARBA00022806"/>
    </source>
</evidence>
<dbReference type="Pfam" id="PF00006">
    <property type="entry name" value="ATP-synt_ab"/>
    <property type="match status" value="1"/>
</dbReference>
<keyword evidence="4 9" id="KW-0347">Helicase</keyword>
<evidence type="ECO:0000256" key="7">
    <source>
        <dbReference type="ARBA" id="ARBA00023015"/>
    </source>
</evidence>
<evidence type="ECO:0000256" key="11">
    <source>
        <dbReference type="PROSITE-ProRule" id="PRU01203"/>
    </source>
</evidence>
<name>A0A7X0J0D7_9SPHI</name>
<keyword evidence="8 9" id="KW-0804">Transcription</keyword>
<dbReference type="GO" id="GO:0006353">
    <property type="term" value="P:DNA-templated transcription termination"/>
    <property type="evidence" value="ECO:0007669"/>
    <property type="project" value="UniProtKB-UniRule"/>
</dbReference>
<evidence type="ECO:0000256" key="8">
    <source>
        <dbReference type="ARBA" id="ARBA00023163"/>
    </source>
</evidence>
<dbReference type="InterPro" id="IPR011113">
    <property type="entry name" value="Rho_RNA-bd"/>
</dbReference>
<dbReference type="HAMAP" id="MF_01884">
    <property type="entry name" value="Rho"/>
    <property type="match status" value="1"/>
</dbReference>
<evidence type="ECO:0000256" key="1">
    <source>
        <dbReference type="ARBA" id="ARBA00022472"/>
    </source>
</evidence>
<dbReference type="CDD" id="cd01128">
    <property type="entry name" value="rho_factor_C"/>
    <property type="match status" value="1"/>
</dbReference>
<keyword evidence="1 9" id="KW-0806">Transcription termination</keyword>
<dbReference type="SUPFAM" id="SSF50249">
    <property type="entry name" value="Nucleic acid-binding proteins"/>
    <property type="match status" value="1"/>
</dbReference>
<dbReference type="GO" id="GO:0005829">
    <property type="term" value="C:cytosol"/>
    <property type="evidence" value="ECO:0007669"/>
    <property type="project" value="UniProtKB-ARBA"/>
</dbReference>
<comment type="function">
    <text evidence="9">Facilitates transcription termination by a mechanism that involves Rho binding to the nascent RNA, activation of Rho's RNA-dependent ATPase activity, and release of the mRNA from the DNA template.</text>
</comment>
<dbReference type="CDD" id="cd04459">
    <property type="entry name" value="Rho_CSD"/>
    <property type="match status" value="1"/>
</dbReference>
<keyword evidence="2 9" id="KW-0547">Nucleotide-binding</keyword>
<dbReference type="PANTHER" id="PTHR46425">
    <property type="entry name" value="TRANSCRIPTION TERMINATION FACTOR RHO"/>
    <property type="match status" value="1"/>
</dbReference>
<feature type="compositionally biased region" description="Low complexity" evidence="12">
    <location>
        <begin position="102"/>
        <end position="112"/>
    </location>
</feature>
<feature type="binding site" evidence="9">
    <location>
        <begin position="324"/>
        <end position="329"/>
    </location>
    <ligand>
        <name>ATP</name>
        <dbReference type="ChEBI" id="CHEBI:30616"/>
    </ligand>
</feature>
<dbReference type="InterPro" id="IPR011129">
    <property type="entry name" value="CSD"/>
</dbReference>
<keyword evidence="5 9" id="KW-0067">ATP-binding</keyword>
<evidence type="ECO:0000256" key="6">
    <source>
        <dbReference type="ARBA" id="ARBA00022884"/>
    </source>
</evidence>
<dbReference type="InterPro" id="IPR003593">
    <property type="entry name" value="AAA+_ATPase"/>
</dbReference>
<dbReference type="Pfam" id="PF07497">
    <property type="entry name" value="Rho_RNA_bind"/>
    <property type="match status" value="1"/>
</dbReference>
<comment type="similarity">
    <text evidence="9 11">Belongs to the Rho family.</text>
</comment>
<reference evidence="14 15" key="1">
    <citation type="submission" date="2020-08" db="EMBL/GenBank/DDBJ databases">
        <title>Genomic Encyclopedia of Type Strains, Phase IV (KMG-V): Genome sequencing to study the core and pangenomes of soil and plant-associated prokaryotes.</title>
        <authorList>
            <person name="Whitman W."/>
        </authorList>
    </citation>
    <scope>NUCLEOTIDE SEQUENCE [LARGE SCALE GENOMIC DNA]</scope>
    <source>
        <strain evidence="14 15">M2T3</strain>
    </source>
</reference>
<dbReference type="GO" id="GO:0005524">
    <property type="term" value="F:ATP binding"/>
    <property type="evidence" value="ECO:0007669"/>
    <property type="project" value="UniProtKB-UniRule"/>
</dbReference>
<dbReference type="SUPFAM" id="SSF68912">
    <property type="entry name" value="Rho N-terminal domain-like"/>
    <property type="match status" value="1"/>
</dbReference>
<comment type="subunit">
    <text evidence="9">Homohexamer. The homohexamer assembles into an open ring structure.</text>
</comment>
<sequence>MFNKTELNEKLTAELRELAKSQGILNADDLRKAELVEVIHQISEQQQTPEATPSADVTATEVSDDSAKESPAKAAKQKAPKINPAEKPLRKRTRIPKDEAEQAAPANNNNFNRASLFDAQPVENQAQPETSQPVEINETAPVENAAPVAKKEENQNNQQAAPAHTEIKKVKPAREDNRPKNNNNNGNNSNQKQNENSYSNLDFDNTITNEGVLEIMPDGYGFLRSADYNYLSSPDDIYVSQSQIKLFGLKTGDTVKGSIRPPKEGEKYFPLVRVETINGRLPADVRDRVPFDYLTPLFPTERLNLFTETNNYSTRIIDLFTPIGKGQRGLIVAQPKTGKTNLLKEVANAIAKNHPEVYLIILLIDERPEEVTDMARSVRAEVIASTFDEPAERHVKIANIVLEKAKRLVECGHDVVILLDSITRLARAYNTTAPASGKILSGGVDANALHKPKRFFGAARNIERGGSLTILATALTDTGSKMDEVIFEEFKGTGNMELQLDRKLSNKRIFPAIDITASSTRRDDLLHDRDTLQRVWILRNHLADMNAQEAMEFVQAQIKNTKTNEEFLISMNS</sequence>
<keyword evidence="3 9" id="KW-0378">Hydrolase</keyword>
<evidence type="ECO:0000313" key="15">
    <source>
        <dbReference type="Proteomes" id="UP000521017"/>
    </source>
</evidence>
<dbReference type="NCBIfam" id="TIGR00767">
    <property type="entry name" value="rho"/>
    <property type="match status" value="1"/>
</dbReference>
<dbReference type="Gene3D" id="2.40.50.140">
    <property type="entry name" value="Nucleic acid-binding proteins"/>
    <property type="match status" value="1"/>
</dbReference>
<dbReference type="Proteomes" id="UP000521017">
    <property type="component" value="Unassembled WGS sequence"/>
</dbReference>
<dbReference type="PANTHER" id="PTHR46425:SF1">
    <property type="entry name" value="TRANSCRIPTION TERMINATION FACTOR RHO"/>
    <property type="match status" value="1"/>
</dbReference>
<dbReference type="EMBL" id="JACHCC010000001">
    <property type="protein sequence ID" value="MBB6498172.1"/>
    <property type="molecule type" value="Genomic_DNA"/>
</dbReference>
<keyword evidence="7 9" id="KW-0805">Transcription regulation</keyword>
<evidence type="ECO:0000256" key="10">
    <source>
        <dbReference type="NCBIfam" id="TIGR00767"/>
    </source>
</evidence>
<comment type="caution">
    <text evidence="9">Lacks conserved residue(s) required for the propagation of feature annotation.</text>
</comment>
<gene>
    <name evidence="9" type="primary">rho</name>
    <name evidence="14" type="ORF">HDF25_000296</name>
</gene>
<feature type="compositionally biased region" description="Polar residues" evidence="12">
    <location>
        <begin position="43"/>
        <end position="61"/>
    </location>
</feature>
<dbReference type="SMART" id="SM00357">
    <property type="entry name" value="CSP"/>
    <property type="match status" value="1"/>
</dbReference>
<feature type="region of interest" description="Disordered" evidence="12">
    <location>
        <begin position="148"/>
        <end position="203"/>
    </location>
</feature>
<evidence type="ECO:0000256" key="12">
    <source>
        <dbReference type="SAM" id="MobiDB-lite"/>
    </source>
</evidence>
<dbReference type="RefSeq" id="WP_184622048.1">
    <property type="nucleotide sequence ID" value="NZ_JACHCC010000001.1"/>
</dbReference>
<evidence type="ECO:0000259" key="13">
    <source>
        <dbReference type="PROSITE" id="PS51856"/>
    </source>
</evidence>
<dbReference type="PROSITE" id="PS51856">
    <property type="entry name" value="RHO_RNA_BD"/>
    <property type="match status" value="1"/>
</dbReference>
<dbReference type="InterPro" id="IPR027417">
    <property type="entry name" value="P-loop_NTPase"/>
</dbReference>